<accession>A0AAE9Z1T0</accession>
<dbReference type="Pfam" id="PF02771">
    <property type="entry name" value="Acyl-CoA_dh_N"/>
    <property type="match status" value="1"/>
</dbReference>
<gene>
    <name evidence="10" type="ORF">SG34_020080</name>
</gene>
<reference evidence="10 11" key="2">
    <citation type="journal article" date="2022" name="Mar. Drugs">
        <title>Bioassay-Guided Fractionation Leads to the Detection of Cholic Acid Generated by the Rare Thalassomonas sp.</title>
        <authorList>
            <person name="Pheiffer F."/>
            <person name="Schneider Y.K."/>
            <person name="Hansen E.H."/>
            <person name="Andersen J.H."/>
            <person name="Isaksson J."/>
            <person name="Busche T."/>
            <person name="R C."/>
            <person name="Kalinowski J."/>
            <person name="Zyl L.V."/>
            <person name="Trindade M."/>
        </authorList>
    </citation>
    <scope>NUCLEOTIDE SEQUENCE [LARGE SCALE GENOMIC DNA]</scope>
    <source>
        <strain evidence="10 11">XOM25</strain>
    </source>
</reference>
<dbReference type="FunFam" id="1.10.540.10:FF:000026">
    <property type="entry name" value="Acyl-CoA dehydrogenase medium chain"/>
    <property type="match status" value="1"/>
</dbReference>
<dbReference type="Pfam" id="PF02770">
    <property type="entry name" value="Acyl-CoA_dh_M"/>
    <property type="match status" value="1"/>
</dbReference>
<protein>
    <submittedName>
        <fullName evidence="10">Acyl-CoA dehydrogenase family protein</fullName>
    </submittedName>
</protein>
<keyword evidence="3 6" id="KW-0285">Flavoprotein</keyword>
<dbReference type="GO" id="GO:0050660">
    <property type="term" value="F:flavin adenine dinucleotide binding"/>
    <property type="evidence" value="ECO:0007669"/>
    <property type="project" value="InterPro"/>
</dbReference>
<dbReference type="PROSITE" id="PS00073">
    <property type="entry name" value="ACYL_COA_DH_2"/>
    <property type="match status" value="1"/>
</dbReference>
<evidence type="ECO:0000256" key="2">
    <source>
        <dbReference type="ARBA" id="ARBA00009347"/>
    </source>
</evidence>
<dbReference type="PANTHER" id="PTHR43884">
    <property type="entry name" value="ACYL-COA DEHYDROGENASE"/>
    <property type="match status" value="1"/>
</dbReference>
<evidence type="ECO:0000313" key="11">
    <source>
        <dbReference type="Proteomes" id="UP000032352"/>
    </source>
</evidence>
<feature type="domain" description="Acyl-CoA dehydrogenase/oxidase C-terminal" evidence="7">
    <location>
        <begin position="231"/>
        <end position="379"/>
    </location>
</feature>
<dbReference type="SUPFAM" id="SSF47203">
    <property type="entry name" value="Acyl-CoA dehydrogenase C-terminal domain-like"/>
    <property type="match status" value="1"/>
</dbReference>
<evidence type="ECO:0000259" key="9">
    <source>
        <dbReference type="Pfam" id="PF02771"/>
    </source>
</evidence>
<evidence type="ECO:0000259" key="7">
    <source>
        <dbReference type="Pfam" id="PF00441"/>
    </source>
</evidence>
<keyword evidence="11" id="KW-1185">Reference proteome</keyword>
<evidence type="ECO:0000256" key="5">
    <source>
        <dbReference type="ARBA" id="ARBA00023002"/>
    </source>
</evidence>
<dbReference type="Gene3D" id="1.20.140.10">
    <property type="entry name" value="Butyryl-CoA Dehydrogenase, subunit A, domain 3"/>
    <property type="match status" value="1"/>
</dbReference>
<dbReference type="PROSITE" id="PS00072">
    <property type="entry name" value="ACYL_COA_DH_1"/>
    <property type="match status" value="1"/>
</dbReference>
<organism evidence="10 11">
    <name type="scientific">Thalassomonas viridans</name>
    <dbReference type="NCBI Taxonomy" id="137584"/>
    <lineage>
        <taxon>Bacteria</taxon>
        <taxon>Pseudomonadati</taxon>
        <taxon>Pseudomonadota</taxon>
        <taxon>Gammaproteobacteria</taxon>
        <taxon>Alteromonadales</taxon>
        <taxon>Colwelliaceae</taxon>
        <taxon>Thalassomonas</taxon>
    </lineage>
</organism>
<dbReference type="InterPro" id="IPR046373">
    <property type="entry name" value="Acyl-CoA_Oxase/DH_mid-dom_sf"/>
</dbReference>
<feature type="domain" description="Acyl-CoA oxidase/dehydrogenase middle" evidence="8">
    <location>
        <begin position="123"/>
        <end position="219"/>
    </location>
</feature>
<dbReference type="InterPro" id="IPR009100">
    <property type="entry name" value="AcylCoA_DH/oxidase_NM_dom_sf"/>
</dbReference>
<evidence type="ECO:0000313" key="10">
    <source>
        <dbReference type="EMBL" id="WDE03662.1"/>
    </source>
</evidence>
<dbReference type="Gene3D" id="1.10.540.10">
    <property type="entry name" value="Acyl-CoA dehydrogenase/oxidase, N-terminal domain"/>
    <property type="match status" value="1"/>
</dbReference>
<dbReference type="InterPro" id="IPR006091">
    <property type="entry name" value="Acyl-CoA_Oxase/DH_mid-dom"/>
</dbReference>
<evidence type="ECO:0000256" key="6">
    <source>
        <dbReference type="RuleBase" id="RU362125"/>
    </source>
</evidence>
<dbReference type="EMBL" id="CP059733">
    <property type="protein sequence ID" value="WDE03662.1"/>
    <property type="molecule type" value="Genomic_DNA"/>
</dbReference>
<name>A0AAE9Z1T0_9GAMM</name>
<evidence type="ECO:0000256" key="3">
    <source>
        <dbReference type="ARBA" id="ARBA00022630"/>
    </source>
</evidence>
<dbReference type="InterPro" id="IPR037069">
    <property type="entry name" value="AcylCoA_DH/ox_N_sf"/>
</dbReference>
<dbReference type="InterPro" id="IPR006089">
    <property type="entry name" value="Acyl-CoA_DH_CS"/>
</dbReference>
<sequence length="383" mass="41948">MTIELEQELAIFKKTMLRFIEKEIAPFYESWEEQGIIPKALYRKMAQEGLLCCDLPQEYGGFGVSIHFNMLVVEEISKAGFVSLAANLIVHSDIAAHYLLNIGTEAQKQKYLAKMAGGECIGAICMTEPGAGSDLQGMKTTAKKVSDGWSISGSKTFITNGQNASLYIVAAKTNTEVAGAKGITLFLVDGDKPGFARGRNLDKLGQHASDTSELFFDNVIVTEADVLGKVDQGFSGLMNELPRERLVCACGGVGHGEGAMALALDYIKEREAFGAPLAKIQDIRQKIAEMATQTELHRIMVEHYKNLLTEKKLTAEQAAMAKYSCTEMEGKVVDMALQMFGGYGYMKEYPISRFYVDARVQRIYGGASEIMKEIIGHGVIGRC</sequence>
<dbReference type="FunFam" id="2.40.110.10:FF:000002">
    <property type="entry name" value="Acyl-CoA dehydrogenase fadE12"/>
    <property type="match status" value="1"/>
</dbReference>
<dbReference type="Gene3D" id="2.40.110.10">
    <property type="entry name" value="Butyryl-CoA Dehydrogenase, subunit A, domain 2"/>
    <property type="match status" value="1"/>
</dbReference>
<dbReference type="InterPro" id="IPR009075">
    <property type="entry name" value="AcylCo_DH/oxidase_C"/>
</dbReference>
<dbReference type="KEGG" id="tvd:SG34_020080"/>
<dbReference type="Proteomes" id="UP000032352">
    <property type="component" value="Chromosome"/>
</dbReference>
<keyword evidence="5 6" id="KW-0560">Oxidoreductase</keyword>
<dbReference type="AlphaFoldDB" id="A0AAE9Z1T0"/>
<feature type="domain" description="Acyl-CoA dehydrogenase/oxidase N-terminal" evidence="9">
    <location>
        <begin position="8"/>
        <end position="119"/>
    </location>
</feature>
<dbReference type="InterPro" id="IPR036250">
    <property type="entry name" value="AcylCo_DH-like_C"/>
</dbReference>
<evidence type="ECO:0000256" key="1">
    <source>
        <dbReference type="ARBA" id="ARBA00001974"/>
    </source>
</evidence>
<dbReference type="GO" id="GO:0003995">
    <property type="term" value="F:acyl-CoA dehydrogenase activity"/>
    <property type="evidence" value="ECO:0007669"/>
    <property type="project" value="InterPro"/>
</dbReference>
<proteinExistence type="inferred from homology"/>
<keyword evidence="4 6" id="KW-0274">FAD</keyword>
<comment type="cofactor">
    <cofactor evidence="1 6">
        <name>FAD</name>
        <dbReference type="ChEBI" id="CHEBI:57692"/>
    </cofactor>
</comment>
<dbReference type="Pfam" id="PF00441">
    <property type="entry name" value="Acyl-CoA_dh_1"/>
    <property type="match status" value="1"/>
</dbReference>
<dbReference type="FunFam" id="1.20.140.10:FF:000001">
    <property type="entry name" value="Acyl-CoA dehydrogenase"/>
    <property type="match status" value="1"/>
</dbReference>
<evidence type="ECO:0000256" key="4">
    <source>
        <dbReference type="ARBA" id="ARBA00022827"/>
    </source>
</evidence>
<dbReference type="SUPFAM" id="SSF56645">
    <property type="entry name" value="Acyl-CoA dehydrogenase NM domain-like"/>
    <property type="match status" value="1"/>
</dbReference>
<dbReference type="InterPro" id="IPR013786">
    <property type="entry name" value="AcylCoA_DH/ox_N"/>
</dbReference>
<reference evidence="10 11" key="1">
    <citation type="journal article" date="2015" name="Genome Announc.">
        <title>Draft Genome Sequences of Marine Isolates of Thalassomonas viridans and Thalassomonas actiniarum.</title>
        <authorList>
            <person name="Olonade I."/>
            <person name="van Zyl L.J."/>
            <person name="Trindade M."/>
        </authorList>
    </citation>
    <scope>NUCLEOTIDE SEQUENCE [LARGE SCALE GENOMIC DNA]</scope>
    <source>
        <strain evidence="10 11">XOM25</strain>
    </source>
</reference>
<dbReference type="RefSeq" id="WP_044836602.1">
    <property type="nucleotide sequence ID" value="NZ_CP059733.1"/>
</dbReference>
<comment type="similarity">
    <text evidence="2 6">Belongs to the acyl-CoA dehydrogenase family.</text>
</comment>
<evidence type="ECO:0000259" key="8">
    <source>
        <dbReference type="Pfam" id="PF02770"/>
    </source>
</evidence>
<dbReference type="PANTHER" id="PTHR43884:SF12">
    <property type="entry name" value="ISOVALERYL-COA DEHYDROGENASE, MITOCHONDRIAL-RELATED"/>
    <property type="match status" value="1"/>
</dbReference>